<dbReference type="AlphaFoldDB" id="A0A3D1JFS6"/>
<dbReference type="STRING" id="229919.GCA_001050195_03270"/>
<keyword evidence="4" id="KW-1278">Translocase</keyword>
<evidence type="ECO:0000313" key="8">
    <source>
        <dbReference type="Proteomes" id="UP000253922"/>
    </source>
</evidence>
<accession>A0A3D1JFS6</accession>
<evidence type="ECO:0000256" key="1">
    <source>
        <dbReference type="ARBA" id="ARBA00022448"/>
    </source>
</evidence>
<dbReference type="PROSITE" id="PS50893">
    <property type="entry name" value="ABC_TRANSPORTER_2"/>
    <property type="match status" value="1"/>
</dbReference>
<organism evidence="7 9">
    <name type="scientific">Anaerolinea thermolimosa</name>
    <dbReference type="NCBI Taxonomy" id="229919"/>
    <lineage>
        <taxon>Bacteria</taxon>
        <taxon>Bacillati</taxon>
        <taxon>Chloroflexota</taxon>
        <taxon>Anaerolineae</taxon>
        <taxon>Anaerolineales</taxon>
        <taxon>Anaerolineaceae</taxon>
        <taxon>Anaerolinea</taxon>
    </lineage>
</organism>
<dbReference type="Pfam" id="PF00005">
    <property type="entry name" value="ABC_tran"/>
    <property type="match status" value="1"/>
</dbReference>
<dbReference type="SMART" id="SM00382">
    <property type="entry name" value="AAA"/>
    <property type="match status" value="1"/>
</dbReference>
<reference evidence="6" key="1">
    <citation type="journal article" date="2015" name="Genome Announc.">
        <title>Draft Genome Sequences of Anaerolinea thermolimosa IMO-1, Bellilinea caldifistulae GOMI-1, Leptolinea tardivitalis YMTK-2, Levilinea saccharolytica KIBI-1, Longilinea arvoryzae KOME-1, Previously Described as Members of the Class Anaerolineae (Chloroflexi).</title>
        <authorList>
            <person name="Matsuura N."/>
            <person name="Tourlousse M.D."/>
            <person name="Ohashi A."/>
            <person name="Hugenholtz P."/>
            <person name="Sekiguchi Y."/>
        </authorList>
    </citation>
    <scope>NUCLEOTIDE SEQUENCE</scope>
    <source>
        <strain evidence="6">IMO-1</strain>
    </source>
</reference>
<dbReference type="GO" id="GO:0016887">
    <property type="term" value="F:ATP hydrolysis activity"/>
    <property type="evidence" value="ECO:0007669"/>
    <property type="project" value="InterPro"/>
</dbReference>
<dbReference type="CDD" id="cd03214">
    <property type="entry name" value="ABC_Iron-Siderophores_B12_Hemin"/>
    <property type="match status" value="1"/>
</dbReference>
<evidence type="ECO:0000256" key="3">
    <source>
        <dbReference type="ARBA" id="ARBA00022840"/>
    </source>
</evidence>
<dbReference type="GO" id="GO:0005524">
    <property type="term" value="F:ATP binding"/>
    <property type="evidence" value="ECO:0007669"/>
    <property type="project" value="UniProtKB-KW"/>
</dbReference>
<reference evidence="8" key="2">
    <citation type="submission" date="2015-07" db="EMBL/GenBank/DDBJ databases">
        <title>Draft Genome Sequences of Anaerolinea thermolimosa IMO-1, Bellilinea caldifistulae GOMI-1, Leptolinea tardivitalis YMTK-2, Levilinea saccharolytica KIBI-1,Longilinea arvoryzae KOME-1, Previously Described as Members of the Anaerolineaceae (Chloroflexi).</title>
        <authorList>
            <person name="Sekiguchi Y."/>
            <person name="Ohashi A."/>
            <person name="Matsuura N."/>
            <person name="Tourlousse M.D."/>
        </authorList>
    </citation>
    <scope>NUCLEOTIDE SEQUENCE [LARGE SCALE GENOMIC DNA]</scope>
    <source>
        <strain evidence="8">IMO-1</strain>
    </source>
</reference>
<keyword evidence="2" id="KW-0547">Nucleotide-binding</keyword>
<evidence type="ECO:0000313" key="6">
    <source>
        <dbReference type="EMBL" id="GAP08430.1"/>
    </source>
</evidence>
<keyword evidence="1" id="KW-0813">Transport</keyword>
<dbReference type="Proteomes" id="UP000253922">
    <property type="component" value="Unassembled WGS sequence"/>
</dbReference>
<dbReference type="Gene3D" id="3.40.50.300">
    <property type="entry name" value="P-loop containing nucleotide triphosphate hydrolases"/>
    <property type="match status" value="1"/>
</dbReference>
<dbReference type="InterPro" id="IPR017871">
    <property type="entry name" value="ABC_transporter-like_CS"/>
</dbReference>
<proteinExistence type="predicted"/>
<evidence type="ECO:0000313" key="9">
    <source>
        <dbReference type="Proteomes" id="UP000264141"/>
    </source>
</evidence>
<dbReference type="InterPro" id="IPR003439">
    <property type="entry name" value="ABC_transporter-like_ATP-bd"/>
</dbReference>
<evidence type="ECO:0000259" key="5">
    <source>
        <dbReference type="PROSITE" id="PS50893"/>
    </source>
</evidence>
<name>A0A3D1JFS6_9CHLR</name>
<dbReference type="OrthoDB" id="9787851at2"/>
<dbReference type="InterPro" id="IPR003593">
    <property type="entry name" value="AAA+_ATPase"/>
</dbReference>
<dbReference type="SUPFAM" id="SSF52540">
    <property type="entry name" value="P-loop containing nucleoside triphosphate hydrolases"/>
    <property type="match status" value="1"/>
</dbReference>
<dbReference type="Proteomes" id="UP000264141">
    <property type="component" value="Unassembled WGS sequence"/>
</dbReference>
<dbReference type="PANTHER" id="PTHR42794:SF1">
    <property type="entry name" value="HEMIN IMPORT ATP-BINDING PROTEIN HMUV"/>
    <property type="match status" value="1"/>
</dbReference>
<dbReference type="EMBL" id="DPBP01000025">
    <property type="protein sequence ID" value="HCE17372.1"/>
    <property type="molecule type" value="Genomic_DNA"/>
</dbReference>
<evidence type="ECO:0000256" key="4">
    <source>
        <dbReference type="ARBA" id="ARBA00022967"/>
    </source>
</evidence>
<sequence length="274" mass="30630">MWKRRNGNYPVEMQTTPMLRVEALEVRYGERRALKGVSFSVERGEVFGVIGPNGAGKTTLIRALSGVVEIAGGEVWIAGRDVRHLNEQERARLVAVVPQARNLPPAFTGQEMVQLGRTPYLNWLGQFSARDWQGVRRAMERAHVLDLADRRLGDLSGGEQQRLLLARALAQEAPLLLLDEPTTHLDLQYQISLLDAVADLAKREGLTVVMTLHDLNLISRYADRLCLLVEGEIKALGTPEMVLEPELLSQVYHVPLQRIRSERGGRPIILPTVL</sequence>
<dbReference type="RefSeq" id="WP_084001636.1">
    <property type="nucleotide sequence ID" value="NZ_DF967966.1"/>
</dbReference>
<dbReference type="EMBL" id="DF967966">
    <property type="protein sequence ID" value="GAP08430.1"/>
    <property type="molecule type" value="Genomic_DNA"/>
</dbReference>
<dbReference type="InterPro" id="IPR027417">
    <property type="entry name" value="P-loop_NTPase"/>
</dbReference>
<evidence type="ECO:0000313" key="7">
    <source>
        <dbReference type="EMBL" id="HCE17372.1"/>
    </source>
</evidence>
<keyword evidence="3 7" id="KW-0067">ATP-binding</keyword>
<protein>
    <submittedName>
        <fullName evidence="7">ABC transporter ATP-binding protein</fullName>
    </submittedName>
    <submittedName>
        <fullName evidence="6">ABC-type cobalamin/Fe3+-siderophores transport systems, ATPase components</fullName>
    </submittedName>
</protein>
<evidence type="ECO:0000256" key="2">
    <source>
        <dbReference type="ARBA" id="ARBA00022741"/>
    </source>
</evidence>
<feature type="domain" description="ABC transporter" evidence="5">
    <location>
        <begin position="19"/>
        <end position="255"/>
    </location>
</feature>
<reference evidence="7 9" key="3">
    <citation type="journal article" date="2018" name="Nat. Biotechnol.">
        <title>A standardized bacterial taxonomy based on genome phylogeny substantially revises the tree of life.</title>
        <authorList>
            <person name="Parks D.H."/>
            <person name="Chuvochina M."/>
            <person name="Waite D.W."/>
            <person name="Rinke C."/>
            <person name="Skarshewski A."/>
            <person name="Chaumeil P.A."/>
            <person name="Hugenholtz P."/>
        </authorList>
    </citation>
    <scope>NUCLEOTIDE SEQUENCE [LARGE SCALE GENOMIC DNA]</scope>
    <source>
        <strain evidence="7">UBA8781</strain>
    </source>
</reference>
<gene>
    <name evidence="6" type="ORF">ATHL_03332</name>
    <name evidence="7" type="ORF">DEQ80_05895</name>
</gene>
<keyword evidence="8" id="KW-1185">Reference proteome</keyword>
<dbReference type="PROSITE" id="PS00211">
    <property type="entry name" value="ABC_TRANSPORTER_1"/>
    <property type="match status" value="1"/>
</dbReference>
<dbReference type="PANTHER" id="PTHR42794">
    <property type="entry name" value="HEMIN IMPORT ATP-BINDING PROTEIN HMUV"/>
    <property type="match status" value="1"/>
</dbReference>
<dbReference type="FunFam" id="3.40.50.300:FF:000134">
    <property type="entry name" value="Iron-enterobactin ABC transporter ATP-binding protein"/>
    <property type="match status" value="1"/>
</dbReference>